<organism evidence="2 3">
    <name type="scientific">Sphingobacterium puteale</name>
    <dbReference type="NCBI Taxonomy" id="2420510"/>
    <lineage>
        <taxon>Bacteria</taxon>
        <taxon>Pseudomonadati</taxon>
        <taxon>Bacteroidota</taxon>
        <taxon>Sphingobacteriia</taxon>
        <taxon>Sphingobacteriales</taxon>
        <taxon>Sphingobacteriaceae</taxon>
        <taxon>Sphingobacterium</taxon>
    </lineage>
</organism>
<gene>
    <name evidence="2" type="ORF">D7322_15170</name>
</gene>
<keyword evidence="3" id="KW-1185">Reference proteome</keyword>
<feature type="signal peptide" evidence="1">
    <location>
        <begin position="1"/>
        <end position="22"/>
    </location>
</feature>
<evidence type="ECO:0000313" key="2">
    <source>
        <dbReference type="EMBL" id="RKO70616.1"/>
    </source>
</evidence>
<evidence type="ECO:0008006" key="4">
    <source>
        <dbReference type="Google" id="ProtNLM"/>
    </source>
</evidence>
<accession>A0A420VW70</accession>
<protein>
    <recommendedName>
        <fullName evidence="4">DUF3868 domain-containing protein</fullName>
    </recommendedName>
</protein>
<evidence type="ECO:0000313" key="3">
    <source>
        <dbReference type="Proteomes" id="UP000282423"/>
    </source>
</evidence>
<sequence>MKSITTMLFSLFSLFGCIAVHAQKIKVENKTKTSSFVSYPEEPFSYEFLEYKLQINPDNTKINFVMEGKELTSVDITAMRTEKIRTDAKNNRLVVGNLQMTQKTGAGILLCQVEFLPMTLEGITTKSGNAWENIFKNSFVLNVPLKVTYSNSFDNKVIEEDTIVAQYVDRGLADLIVERDQLMAQIATTFPNKKDAMLQSLAFLKQNYTSMTLSIFDNLIGHNQIAGFWNRNMTKKQMRFQSTGSLFFTRFKDKNDPKQLEYNEQIDKLILLADDINKSAYDKNKVDKSSFAAVAQIAEYLEKELTGVANEDIKIALQTDLLYCYLIASNFDKAIPVMEELKSKNKLNLKMNGIWEQLPVLAEAKKNFEENKGKLSATYSDALNKMMN</sequence>
<reference evidence="2 3" key="1">
    <citation type="submission" date="2018-10" db="EMBL/GenBank/DDBJ databases">
        <title>Sphingobacterium sp. M05W1-28.</title>
        <authorList>
            <person name="Cai H."/>
        </authorList>
    </citation>
    <scope>NUCLEOTIDE SEQUENCE [LARGE SCALE GENOMIC DNA]</scope>
    <source>
        <strain evidence="2 3">M05W1-28</strain>
    </source>
</reference>
<keyword evidence="1" id="KW-0732">Signal</keyword>
<dbReference type="RefSeq" id="WP_121125139.1">
    <property type="nucleotide sequence ID" value="NZ_RBWS01000011.1"/>
</dbReference>
<feature type="chain" id="PRO_5019337197" description="DUF3868 domain-containing protein" evidence="1">
    <location>
        <begin position="23"/>
        <end position="388"/>
    </location>
</feature>
<proteinExistence type="predicted"/>
<name>A0A420VW70_9SPHI</name>
<evidence type="ECO:0000256" key="1">
    <source>
        <dbReference type="SAM" id="SignalP"/>
    </source>
</evidence>
<dbReference type="PROSITE" id="PS51257">
    <property type="entry name" value="PROKAR_LIPOPROTEIN"/>
    <property type="match status" value="1"/>
</dbReference>
<dbReference type="EMBL" id="RBWS01000011">
    <property type="protein sequence ID" value="RKO70616.1"/>
    <property type="molecule type" value="Genomic_DNA"/>
</dbReference>
<comment type="caution">
    <text evidence="2">The sequence shown here is derived from an EMBL/GenBank/DDBJ whole genome shotgun (WGS) entry which is preliminary data.</text>
</comment>
<dbReference type="Proteomes" id="UP000282423">
    <property type="component" value="Unassembled WGS sequence"/>
</dbReference>
<dbReference type="OrthoDB" id="9830417at2"/>
<dbReference type="AlphaFoldDB" id="A0A420VW70"/>